<dbReference type="InterPro" id="IPR012347">
    <property type="entry name" value="Ferritin-like"/>
</dbReference>
<dbReference type="GO" id="GO:0006879">
    <property type="term" value="P:intracellular iron ion homeostasis"/>
    <property type="evidence" value="ECO:0007669"/>
    <property type="project" value="UniProtKB-KW"/>
</dbReference>
<dbReference type="PROSITE" id="PS50905">
    <property type="entry name" value="FERRITIN_LIKE"/>
    <property type="match status" value="1"/>
</dbReference>
<dbReference type="PANTHER" id="PTHR30295">
    <property type="entry name" value="BACTERIOFERRITIN"/>
    <property type="match status" value="1"/>
</dbReference>
<keyword evidence="6 9" id="KW-0408">Iron</keyword>
<dbReference type="SUPFAM" id="SSF47240">
    <property type="entry name" value="Ferritin-like"/>
    <property type="match status" value="1"/>
</dbReference>
<sequence>MKGHSQIIAALNDLLTGELTAIDQYLAHGEILADMGLTKLSEHAIHESEHEREHARAIIQRILFLEGEPDLAKRNPISVKTSVPEMLRADLEFEYQVAKHLKQVVALCEQQQDYVTRDMLVAQIKDTEEDHAYFLEQQLRLIDTLGLQNYLQSQLSS</sequence>
<accession>A0A432ZED4</accession>
<evidence type="ECO:0000259" key="12">
    <source>
        <dbReference type="PROSITE" id="PS50905"/>
    </source>
</evidence>
<dbReference type="AlphaFoldDB" id="A0A432ZED4"/>
<dbReference type="OrthoDB" id="9800505at2"/>
<keyword evidence="9 10" id="KW-0479">Metal-binding</keyword>
<dbReference type="GO" id="GO:0020037">
    <property type="term" value="F:heme binding"/>
    <property type="evidence" value="ECO:0007669"/>
    <property type="project" value="TreeGrafter"/>
</dbReference>
<keyword evidence="4" id="KW-0410">Iron transport</keyword>
<feature type="binding site" evidence="10">
    <location>
        <position position="128"/>
    </location>
    <ligand>
        <name>Fe cation</name>
        <dbReference type="ChEBI" id="CHEBI:24875"/>
        <label>1</label>
    </ligand>
</feature>
<feature type="binding site" evidence="10">
    <location>
        <position position="128"/>
    </location>
    <ligand>
        <name>Fe cation</name>
        <dbReference type="ChEBI" id="CHEBI:24875"/>
        <label>2</label>
    </ligand>
</feature>
<evidence type="ECO:0000256" key="7">
    <source>
        <dbReference type="ARBA" id="ARBA00023065"/>
    </source>
</evidence>
<dbReference type="EC" id="1.16.3.1" evidence="9"/>
<evidence type="ECO:0000256" key="1">
    <source>
        <dbReference type="ARBA" id="ARBA00008093"/>
    </source>
</evidence>
<evidence type="ECO:0000256" key="8">
    <source>
        <dbReference type="ARBA" id="ARBA00036243"/>
    </source>
</evidence>
<evidence type="ECO:0000256" key="2">
    <source>
        <dbReference type="ARBA" id="ARBA00022434"/>
    </source>
</evidence>
<keyword evidence="3" id="KW-0813">Transport</keyword>
<dbReference type="RefSeq" id="WP_126828638.1">
    <property type="nucleotide sequence ID" value="NZ_PIQG01000005.1"/>
</dbReference>
<evidence type="ECO:0000313" key="13">
    <source>
        <dbReference type="EMBL" id="RUO75722.1"/>
    </source>
</evidence>
<keyword evidence="14" id="KW-1185">Reference proteome</keyword>
<evidence type="ECO:0000256" key="9">
    <source>
        <dbReference type="PIRNR" id="PIRNR002560"/>
    </source>
</evidence>
<dbReference type="InterPro" id="IPR002024">
    <property type="entry name" value="Bacterioferritin"/>
</dbReference>
<dbReference type="PRINTS" id="PR00601">
    <property type="entry name" value="BACFERRITIN"/>
</dbReference>
<proteinExistence type="inferred from homology"/>
<gene>
    <name evidence="13" type="primary">bfr</name>
    <name evidence="13" type="ORF">CWI83_10135</name>
</gene>
<feature type="binding site" evidence="10">
    <location>
        <position position="46"/>
    </location>
    <ligand>
        <name>Fe cation</name>
        <dbReference type="ChEBI" id="CHEBI:24875"/>
        <label>3</label>
    </ligand>
</feature>
<dbReference type="PROSITE" id="PS00549">
    <property type="entry name" value="BACTERIOFERRITIN"/>
    <property type="match status" value="1"/>
</dbReference>
<name>A0A432ZED4_9GAMM</name>
<evidence type="ECO:0000256" key="10">
    <source>
        <dbReference type="PIRSR" id="PIRSR002560-1"/>
    </source>
</evidence>
<evidence type="ECO:0000256" key="11">
    <source>
        <dbReference type="RuleBase" id="RU000623"/>
    </source>
</evidence>
<dbReference type="Proteomes" id="UP000288279">
    <property type="component" value="Unassembled WGS sequence"/>
</dbReference>
<feature type="binding site" evidence="10">
    <location>
        <position position="54"/>
    </location>
    <ligand>
        <name>Fe cation</name>
        <dbReference type="ChEBI" id="CHEBI:24875"/>
        <label>1</label>
    </ligand>
</feature>
<comment type="catalytic activity">
    <reaction evidence="8">
        <text>Fe(2+)(in) = Fe(2+)(out)</text>
        <dbReference type="Rhea" id="RHEA:28486"/>
        <dbReference type="ChEBI" id="CHEBI:29033"/>
    </reaction>
</comment>
<dbReference type="PIRSF" id="PIRSF002560">
    <property type="entry name" value="Bacterioferritin"/>
    <property type="match status" value="1"/>
</dbReference>
<reference evidence="13 14" key="1">
    <citation type="journal article" date="2011" name="Front. Microbiol.">
        <title>Genomic signatures of strain selection and enhancement in Bacillus atrophaeus var. globigii, a historical biowarfare simulant.</title>
        <authorList>
            <person name="Gibbons H.S."/>
            <person name="Broomall S.M."/>
            <person name="McNew L.A."/>
            <person name="Daligault H."/>
            <person name="Chapman C."/>
            <person name="Bruce D."/>
            <person name="Karavis M."/>
            <person name="Krepps M."/>
            <person name="McGregor P.A."/>
            <person name="Hong C."/>
            <person name="Park K.H."/>
            <person name="Akmal A."/>
            <person name="Feldman A."/>
            <person name="Lin J.S."/>
            <person name="Chang W.E."/>
            <person name="Higgs B.W."/>
            <person name="Demirev P."/>
            <person name="Lindquist J."/>
            <person name="Liem A."/>
            <person name="Fochler E."/>
            <person name="Read T.D."/>
            <person name="Tapia R."/>
            <person name="Johnson S."/>
            <person name="Bishop-Lilly K.A."/>
            <person name="Detter C."/>
            <person name="Han C."/>
            <person name="Sozhamannan S."/>
            <person name="Rosenzweig C.N."/>
            <person name="Skowronski E.W."/>
        </authorList>
    </citation>
    <scope>NUCLEOTIDE SEQUENCE [LARGE SCALE GENOMIC DNA]</scope>
    <source>
        <strain evidence="13 14">PIT1</strain>
    </source>
</reference>
<feature type="binding site" evidence="10">
    <location>
        <position position="131"/>
    </location>
    <ligand>
        <name>Fe cation</name>
        <dbReference type="ChEBI" id="CHEBI:24875"/>
        <label>2</label>
    </ligand>
</feature>
<dbReference type="InterPro" id="IPR008331">
    <property type="entry name" value="Ferritin_DPS_dom"/>
</dbReference>
<feature type="domain" description="Ferritin-like diiron" evidence="12">
    <location>
        <begin position="1"/>
        <end position="146"/>
    </location>
</feature>
<feature type="binding site" evidence="10">
    <location>
        <position position="18"/>
    </location>
    <ligand>
        <name>Fe cation</name>
        <dbReference type="ChEBI" id="CHEBI:24875"/>
        <label>1</label>
    </ligand>
</feature>
<feature type="binding site" evidence="10">
    <location>
        <position position="94"/>
    </location>
    <ligand>
        <name>Fe cation</name>
        <dbReference type="ChEBI" id="CHEBI:24875"/>
        <label>2</label>
    </ligand>
</feature>
<dbReference type="GO" id="GO:0004322">
    <property type="term" value="F:ferroxidase activity"/>
    <property type="evidence" value="ECO:0007669"/>
    <property type="project" value="UniProtKB-EC"/>
</dbReference>
<dbReference type="PANTHER" id="PTHR30295:SF9">
    <property type="entry name" value="BACTERIOFERRITIN"/>
    <property type="match status" value="1"/>
</dbReference>
<dbReference type="Gene3D" id="1.20.1260.10">
    <property type="match status" value="1"/>
</dbReference>
<evidence type="ECO:0000256" key="5">
    <source>
        <dbReference type="ARBA" id="ARBA00023002"/>
    </source>
</evidence>
<dbReference type="InterPro" id="IPR009040">
    <property type="entry name" value="Ferritin-like_diiron"/>
</dbReference>
<evidence type="ECO:0000256" key="3">
    <source>
        <dbReference type="ARBA" id="ARBA00022448"/>
    </source>
</evidence>
<feature type="binding site" evidence="10">
    <location>
        <position position="51"/>
    </location>
    <ligand>
        <name>Fe cation</name>
        <dbReference type="ChEBI" id="CHEBI:24875"/>
        <label>2</label>
    </ligand>
</feature>
<keyword evidence="5" id="KW-0560">Oxidoreductase</keyword>
<comment type="catalytic activity">
    <reaction evidence="9">
        <text>4 Fe(2+) + O2 + 4 H(+) = 4 Fe(3+) + 2 H2O</text>
        <dbReference type="Rhea" id="RHEA:11148"/>
        <dbReference type="ChEBI" id="CHEBI:15377"/>
        <dbReference type="ChEBI" id="CHEBI:15378"/>
        <dbReference type="ChEBI" id="CHEBI:15379"/>
        <dbReference type="ChEBI" id="CHEBI:29033"/>
        <dbReference type="ChEBI" id="CHEBI:29034"/>
        <dbReference type="EC" id="1.16.3.1"/>
    </reaction>
</comment>
<dbReference type="InterPro" id="IPR009078">
    <property type="entry name" value="Ferritin-like_SF"/>
</dbReference>
<dbReference type="NCBIfam" id="TIGR00754">
    <property type="entry name" value="bfr"/>
    <property type="match status" value="1"/>
</dbReference>
<dbReference type="Pfam" id="PF00210">
    <property type="entry name" value="Ferritin"/>
    <property type="match status" value="1"/>
</dbReference>
<comment type="similarity">
    <text evidence="1 9 11">Belongs to the bacterioferritin family.</text>
</comment>
<protein>
    <recommendedName>
        <fullName evidence="9 11">Bacterioferritin</fullName>
        <ecNumber evidence="9">1.16.3.1</ecNumber>
    </recommendedName>
</protein>
<evidence type="ECO:0000313" key="14">
    <source>
        <dbReference type="Proteomes" id="UP000288279"/>
    </source>
</evidence>
<dbReference type="GO" id="GO:0008199">
    <property type="term" value="F:ferric iron binding"/>
    <property type="evidence" value="ECO:0007669"/>
    <property type="project" value="InterPro"/>
</dbReference>
<dbReference type="GO" id="GO:0006826">
    <property type="term" value="P:iron ion transport"/>
    <property type="evidence" value="ECO:0007669"/>
    <property type="project" value="UniProtKB-KW"/>
</dbReference>
<keyword evidence="11" id="KW-0349">Heme</keyword>
<dbReference type="EMBL" id="PIQG01000005">
    <property type="protein sequence ID" value="RUO75722.1"/>
    <property type="molecule type" value="Genomic_DNA"/>
</dbReference>
<evidence type="ECO:0000256" key="6">
    <source>
        <dbReference type="ARBA" id="ARBA00023004"/>
    </source>
</evidence>
<comment type="function">
    <text evidence="9">Iron-storage protein, whose ferroxidase center binds Fe(2+), oxidizes it using dioxygen to Fe(3+), and participates in the subsequent Fe(3+) oxide mineral core formation within the central cavity of the BFR protein shell.</text>
</comment>
<keyword evidence="7" id="KW-0406">Ion transport</keyword>
<comment type="caution">
    <text evidence="13">The sequence shown here is derived from an EMBL/GenBank/DDBJ whole genome shotgun (WGS) entry which is preliminary data.</text>
</comment>
<feature type="binding site" evidence="10">
    <location>
        <position position="51"/>
    </location>
    <ligand>
        <name>Fe cation</name>
        <dbReference type="ChEBI" id="CHEBI:24875"/>
        <label>1</label>
    </ligand>
</feature>
<dbReference type="GO" id="GO:0005829">
    <property type="term" value="C:cytosol"/>
    <property type="evidence" value="ECO:0007669"/>
    <property type="project" value="TreeGrafter"/>
</dbReference>
<dbReference type="CDD" id="cd00907">
    <property type="entry name" value="Bacterioferritin"/>
    <property type="match status" value="1"/>
</dbReference>
<evidence type="ECO:0000256" key="4">
    <source>
        <dbReference type="ARBA" id="ARBA00022496"/>
    </source>
</evidence>
<keyword evidence="2 9" id="KW-0409">Iron storage</keyword>
<organism evidence="13 14">
    <name type="scientific">Pseudidiomarina taiwanensis</name>
    <dbReference type="NCBI Taxonomy" id="337250"/>
    <lineage>
        <taxon>Bacteria</taxon>
        <taxon>Pseudomonadati</taxon>
        <taxon>Pseudomonadota</taxon>
        <taxon>Gammaproteobacteria</taxon>
        <taxon>Alteromonadales</taxon>
        <taxon>Idiomarinaceae</taxon>
        <taxon>Pseudidiomarina</taxon>
    </lineage>
</organism>